<feature type="region of interest" description="Disordered" evidence="1">
    <location>
        <begin position="1131"/>
        <end position="1177"/>
    </location>
</feature>
<dbReference type="Proteomes" id="UP001337655">
    <property type="component" value="Unassembled WGS sequence"/>
</dbReference>
<organism evidence="3 4">
    <name type="scientific">Saxophila tyrrhenica</name>
    <dbReference type="NCBI Taxonomy" id="1690608"/>
    <lineage>
        <taxon>Eukaryota</taxon>
        <taxon>Fungi</taxon>
        <taxon>Dikarya</taxon>
        <taxon>Ascomycota</taxon>
        <taxon>Pezizomycotina</taxon>
        <taxon>Dothideomycetes</taxon>
        <taxon>Dothideomycetidae</taxon>
        <taxon>Mycosphaerellales</taxon>
        <taxon>Extremaceae</taxon>
        <taxon>Saxophila</taxon>
    </lineage>
</organism>
<feature type="region of interest" description="Disordered" evidence="1">
    <location>
        <begin position="880"/>
        <end position="977"/>
    </location>
</feature>
<feature type="compositionally biased region" description="Acidic residues" evidence="1">
    <location>
        <begin position="415"/>
        <end position="430"/>
    </location>
</feature>
<feature type="compositionally biased region" description="Acidic residues" evidence="1">
    <location>
        <begin position="509"/>
        <end position="519"/>
    </location>
</feature>
<protein>
    <submittedName>
        <fullName evidence="3">Uncharacterized protein</fullName>
    </submittedName>
</protein>
<feature type="compositionally biased region" description="Low complexity" evidence="1">
    <location>
        <begin position="105"/>
        <end position="115"/>
    </location>
</feature>
<feature type="compositionally biased region" description="Acidic residues" evidence="1">
    <location>
        <begin position="536"/>
        <end position="552"/>
    </location>
</feature>
<feature type="region of interest" description="Disordered" evidence="1">
    <location>
        <begin position="155"/>
        <end position="232"/>
    </location>
</feature>
<feature type="compositionally biased region" description="Basic and acidic residues" evidence="1">
    <location>
        <begin position="793"/>
        <end position="812"/>
    </location>
</feature>
<evidence type="ECO:0000256" key="1">
    <source>
        <dbReference type="SAM" id="MobiDB-lite"/>
    </source>
</evidence>
<name>A0AAV9PE77_9PEZI</name>
<feature type="compositionally biased region" description="Polar residues" evidence="1">
    <location>
        <begin position="25"/>
        <end position="61"/>
    </location>
</feature>
<feature type="region of interest" description="Disordered" evidence="1">
    <location>
        <begin position="1294"/>
        <end position="1327"/>
    </location>
</feature>
<feature type="compositionally biased region" description="Polar residues" evidence="1">
    <location>
        <begin position="936"/>
        <end position="950"/>
    </location>
</feature>
<feature type="region of interest" description="Disordered" evidence="1">
    <location>
        <begin position="370"/>
        <end position="432"/>
    </location>
</feature>
<evidence type="ECO:0000313" key="3">
    <source>
        <dbReference type="EMBL" id="KAK5170190.1"/>
    </source>
</evidence>
<comment type="caution">
    <text evidence="3">The sequence shown here is derived from an EMBL/GenBank/DDBJ whole genome shotgun (WGS) entry which is preliminary data.</text>
</comment>
<feature type="region of interest" description="Disordered" evidence="1">
    <location>
        <begin position="501"/>
        <end position="765"/>
    </location>
</feature>
<feature type="transmembrane region" description="Helical" evidence="2">
    <location>
        <begin position="292"/>
        <end position="314"/>
    </location>
</feature>
<sequence length="1327" mass="144114">MAPKPLQGPASNAPKRKFDDDTNKHTPQPVSDTTPQQPPTGSENQTPGLGLQTPSETTAEQPSPAGAMGVQWAGQQQNQNQNLTPAERVREHGPGTSTFTRQDLRQQQEQLNRQLALNTQIPNVTHEAGHGSSSDSSSTGTVVLASMTDAERAQLARERPRPHPQTTVTRRSSLQGEVRRAGRERSVSFGGTRVKRIGSIGQERAPVDDSESSGERSPGEVDDEVGTDDGREPGILERLMTWTFMLVMAPRQTLSAAAAEVLMIVLTVAIRINSVNSRDIDAWIPTIQGFLGALLVLNFYLLSFLGMIAMAWILQELPVHIARFEARAVALFRFVAAVVLLPFVLAHTVLGIHWNIALLAVRIFRRIGGDREPERPQPNGHPIPLNHRRHRHPPLLGSPANQPYLDAHAANPAPDVDDGNESDPDLPNPEDDTRFQSLLRRAFPWAHRAWLSGLDHLTMLQANSRPAPAASRPRSEADAVRDAAHARMMRARAAWQDEMASGALPSDTPVDDQDQVTTEDDGRRGRTESTLSFSQADEEQDGEEAEKYEDDEPLLKVHRDRSPPQPPPPSGGGGICYSLDFGSLDLRLASLPARPGTAHGEDEDGISPGTRGKSERPPGIPNRGLSDDEAGPSAVSSSGALGRGLTTPHGTSADDVSTQALYSHPVSPGPVTRNEDKPPGSQSSSNTASVNGESASNSPDEEGGCLPCTLSPLKLPYRLPYQRRPSNTGPEQALQRYKSVQPKRTPGSQHPANHAPSSQETSSTWSAKRFFTALRSSLDDFSECMPCAPSPVVRREEAEPEREEAAEPERPRLVPPTAQLRENPGTGRVRFQPQPLLPPLELPSVGGGNDVLVLDSAMPWKGKGREVDLPAAQRMKSTFGSGLDIDREYPFSDFDGEWQRPRPAPPAARRRMPLPGTRSNIDCEYTSPSEAEAGQTPRTAASQATPSTDKGNLPLKENLSPQSSTTVPARRSERDGTFAKDTLARFGIFAAGVPEEPNPLRFLQKGPVISLQRILGEAVRSCDGFPGVTTFSVAESAHGAAESDVLDRADFVQDPASSRSVADDITEASPSDVVQRQKNATALPELGSEAGDLDEQLDDQVWSAFALGGVRGRSASVNQFQALANSDVMPDEGKELSDVEETPRKRWLRKGQGKKARRPDPQNYTQADDLSWAPIDGTREPADLDAIRVQEMVVGQNGRSLPANENQLPQAHGPQARSEMPTFQEYAAARQDSTQQPASQLVVEKATPTKDQKVGRKTLILKLQLFELQEPPPERRQFASYALAATEAWVPTQKDGFDRASAQPDNESVSTSASQRDRIRPTRNHGG</sequence>
<feature type="transmembrane region" description="Helical" evidence="2">
    <location>
        <begin position="334"/>
        <end position="356"/>
    </location>
</feature>
<evidence type="ECO:0000256" key="2">
    <source>
        <dbReference type="SAM" id="Phobius"/>
    </source>
</evidence>
<reference evidence="3 4" key="1">
    <citation type="submission" date="2023-08" db="EMBL/GenBank/DDBJ databases">
        <title>Black Yeasts Isolated from many extreme environments.</title>
        <authorList>
            <person name="Coleine C."/>
            <person name="Stajich J.E."/>
            <person name="Selbmann L."/>
        </authorList>
    </citation>
    <scope>NUCLEOTIDE SEQUENCE [LARGE SCALE GENOMIC DNA]</scope>
    <source>
        <strain evidence="3 4">CCFEE 5935</strain>
    </source>
</reference>
<gene>
    <name evidence="3" type="ORF">LTR77_004776</name>
</gene>
<feature type="compositionally biased region" description="Basic and acidic residues" evidence="1">
    <location>
        <begin position="473"/>
        <end position="485"/>
    </location>
</feature>
<keyword evidence="2" id="KW-1133">Transmembrane helix</keyword>
<feature type="region of interest" description="Disordered" evidence="1">
    <location>
        <begin position="1056"/>
        <end position="1077"/>
    </location>
</feature>
<feature type="compositionally biased region" description="Basic and acidic residues" evidence="1">
    <location>
        <begin position="177"/>
        <end position="186"/>
    </location>
</feature>
<keyword evidence="2" id="KW-0812">Transmembrane</keyword>
<feature type="compositionally biased region" description="Polar residues" evidence="1">
    <location>
        <begin position="1199"/>
        <end position="1209"/>
    </location>
</feature>
<feature type="compositionally biased region" description="Polar residues" evidence="1">
    <location>
        <begin position="164"/>
        <end position="175"/>
    </location>
</feature>
<feature type="compositionally biased region" description="Basic residues" evidence="1">
    <location>
        <begin position="1145"/>
        <end position="1157"/>
    </location>
</feature>
<feature type="compositionally biased region" description="Polar residues" evidence="1">
    <location>
        <begin position="1303"/>
        <end position="1314"/>
    </location>
</feature>
<feature type="region of interest" description="Disordered" evidence="1">
    <location>
        <begin position="1199"/>
        <end position="1252"/>
    </location>
</feature>
<feature type="compositionally biased region" description="Polar residues" evidence="1">
    <location>
        <begin position="746"/>
        <end position="765"/>
    </location>
</feature>
<dbReference type="GeneID" id="89926120"/>
<proteinExistence type="predicted"/>
<feature type="compositionally biased region" description="Polar residues" evidence="1">
    <location>
        <begin position="648"/>
        <end position="661"/>
    </location>
</feature>
<feature type="compositionally biased region" description="Polar residues" evidence="1">
    <location>
        <begin position="680"/>
        <end position="698"/>
    </location>
</feature>
<keyword evidence="2" id="KW-0472">Membrane</keyword>
<feature type="compositionally biased region" description="Polar residues" evidence="1">
    <location>
        <begin position="1068"/>
        <end position="1077"/>
    </location>
</feature>
<feature type="region of interest" description="Disordered" evidence="1">
    <location>
        <begin position="1"/>
        <end position="141"/>
    </location>
</feature>
<feature type="region of interest" description="Disordered" evidence="1">
    <location>
        <begin position="792"/>
        <end position="845"/>
    </location>
</feature>
<feature type="compositionally biased region" description="Basic and acidic residues" evidence="1">
    <location>
        <begin position="1131"/>
        <end position="1144"/>
    </location>
</feature>
<keyword evidence="4" id="KW-1185">Reference proteome</keyword>
<feature type="compositionally biased region" description="Basic and acidic residues" evidence="1">
    <location>
        <begin position="553"/>
        <end position="562"/>
    </location>
</feature>
<dbReference type="EMBL" id="JAVRRT010000007">
    <property type="protein sequence ID" value="KAK5170190.1"/>
    <property type="molecule type" value="Genomic_DNA"/>
</dbReference>
<feature type="region of interest" description="Disordered" evidence="1">
    <location>
        <begin position="465"/>
        <end position="485"/>
    </location>
</feature>
<dbReference type="RefSeq" id="XP_064659388.1">
    <property type="nucleotide sequence ID" value="XM_064802027.1"/>
</dbReference>
<evidence type="ECO:0000313" key="4">
    <source>
        <dbReference type="Proteomes" id="UP001337655"/>
    </source>
</evidence>
<accession>A0AAV9PE77</accession>